<dbReference type="Proteomes" id="UP000219453">
    <property type="component" value="Unassembled WGS sequence"/>
</dbReference>
<keyword evidence="5 9" id="KW-0808">Transferase</keyword>
<dbReference type="GO" id="GO:0004719">
    <property type="term" value="F:protein-L-isoaspartate (D-aspartate) O-methyltransferase activity"/>
    <property type="evidence" value="ECO:0007669"/>
    <property type="project" value="UniProtKB-UniRule"/>
</dbReference>
<dbReference type="OrthoDB" id="33618at2157"/>
<dbReference type="GO" id="GO:0032259">
    <property type="term" value="P:methylation"/>
    <property type="evidence" value="ECO:0007669"/>
    <property type="project" value="UniProtKB-KW"/>
</dbReference>
<dbReference type="NCBIfam" id="NF001453">
    <property type="entry name" value="PRK00312.1"/>
    <property type="match status" value="1"/>
</dbReference>
<evidence type="ECO:0000256" key="2">
    <source>
        <dbReference type="ARBA" id="ARBA00005369"/>
    </source>
</evidence>
<dbReference type="SUPFAM" id="SSF53335">
    <property type="entry name" value="S-adenosyl-L-methionine-dependent methyltransferases"/>
    <property type="match status" value="1"/>
</dbReference>
<dbReference type="PANTHER" id="PTHR11579">
    <property type="entry name" value="PROTEIN-L-ISOASPARTATE O-METHYLTRANSFERASE"/>
    <property type="match status" value="1"/>
</dbReference>
<dbReference type="InterPro" id="IPR000682">
    <property type="entry name" value="PCMT"/>
</dbReference>
<keyword evidence="6 9" id="KW-0949">S-adenosyl-L-methionine</keyword>
<dbReference type="HAMAP" id="MF_00090">
    <property type="entry name" value="PIMT"/>
    <property type="match status" value="1"/>
</dbReference>
<evidence type="ECO:0000313" key="11">
    <source>
        <dbReference type="Proteomes" id="UP000219453"/>
    </source>
</evidence>
<dbReference type="NCBIfam" id="TIGR00080">
    <property type="entry name" value="pimt"/>
    <property type="match status" value="1"/>
</dbReference>
<keyword evidence="4 9" id="KW-0489">Methyltransferase</keyword>
<dbReference type="PANTHER" id="PTHR11579:SF0">
    <property type="entry name" value="PROTEIN-L-ISOASPARTATE(D-ASPARTATE) O-METHYLTRANSFERASE"/>
    <property type="match status" value="1"/>
</dbReference>
<evidence type="ECO:0000313" key="10">
    <source>
        <dbReference type="EMBL" id="SNZ06748.1"/>
    </source>
</evidence>
<reference evidence="11" key="1">
    <citation type="submission" date="2017-09" db="EMBL/GenBank/DDBJ databases">
        <authorList>
            <person name="Varghese N."/>
            <person name="Submissions S."/>
        </authorList>
    </citation>
    <scope>NUCLEOTIDE SEQUENCE [LARGE SCALE GENOMIC DNA]</scope>
    <source>
        <strain evidence="11">DSM 27208</strain>
    </source>
</reference>
<proteinExistence type="inferred from homology"/>
<dbReference type="EMBL" id="OBEJ01000001">
    <property type="protein sequence ID" value="SNZ06748.1"/>
    <property type="molecule type" value="Genomic_DNA"/>
</dbReference>
<comment type="catalytic activity">
    <reaction evidence="8 9">
        <text>[protein]-L-isoaspartate + S-adenosyl-L-methionine = [protein]-L-isoaspartate alpha-methyl ester + S-adenosyl-L-homocysteine</text>
        <dbReference type="Rhea" id="RHEA:12705"/>
        <dbReference type="Rhea" id="RHEA-COMP:12143"/>
        <dbReference type="Rhea" id="RHEA-COMP:12144"/>
        <dbReference type="ChEBI" id="CHEBI:57856"/>
        <dbReference type="ChEBI" id="CHEBI:59789"/>
        <dbReference type="ChEBI" id="CHEBI:90596"/>
        <dbReference type="ChEBI" id="CHEBI:90598"/>
        <dbReference type="EC" id="2.1.1.77"/>
    </reaction>
</comment>
<evidence type="ECO:0000256" key="6">
    <source>
        <dbReference type="ARBA" id="ARBA00022691"/>
    </source>
</evidence>
<dbReference type="CDD" id="cd02440">
    <property type="entry name" value="AdoMet_MTases"/>
    <property type="match status" value="1"/>
</dbReference>
<dbReference type="RefSeq" id="WP_097008198.1">
    <property type="nucleotide sequence ID" value="NZ_OBEJ01000001.1"/>
</dbReference>
<organism evidence="10 11">
    <name type="scientific">Natronoarchaeum philippinense</name>
    <dbReference type="NCBI Taxonomy" id="558529"/>
    <lineage>
        <taxon>Archaea</taxon>
        <taxon>Methanobacteriati</taxon>
        <taxon>Methanobacteriota</taxon>
        <taxon>Stenosarchaea group</taxon>
        <taxon>Halobacteria</taxon>
        <taxon>Halobacteriales</taxon>
        <taxon>Natronoarchaeaceae</taxon>
    </lineage>
</organism>
<evidence type="ECO:0000256" key="3">
    <source>
        <dbReference type="ARBA" id="ARBA00022490"/>
    </source>
</evidence>
<dbReference type="InterPro" id="IPR029063">
    <property type="entry name" value="SAM-dependent_MTases_sf"/>
</dbReference>
<comment type="function">
    <text evidence="7 9">Catalyzes the methyl esterification of L-isoaspartyl residues in peptides and proteins that result from spontaneous decomposition of normal L-aspartyl and L-asparaginyl residues. It plays a role in the repair and/or degradation of damaged proteins.</text>
</comment>
<dbReference type="GO" id="GO:0005737">
    <property type="term" value="C:cytoplasm"/>
    <property type="evidence" value="ECO:0007669"/>
    <property type="project" value="UniProtKB-SubCell"/>
</dbReference>
<dbReference type="AlphaFoldDB" id="A0A285NBU2"/>
<dbReference type="FunFam" id="3.40.50.150:FF:000010">
    <property type="entry name" value="Protein-L-isoaspartate O-methyltransferase"/>
    <property type="match status" value="1"/>
</dbReference>
<dbReference type="GO" id="GO:0030091">
    <property type="term" value="P:protein repair"/>
    <property type="evidence" value="ECO:0007669"/>
    <property type="project" value="UniProtKB-UniRule"/>
</dbReference>
<evidence type="ECO:0000256" key="9">
    <source>
        <dbReference type="HAMAP-Rule" id="MF_00090"/>
    </source>
</evidence>
<name>A0A285NBU2_NATPI</name>
<evidence type="ECO:0000256" key="1">
    <source>
        <dbReference type="ARBA" id="ARBA00004496"/>
    </source>
</evidence>
<protein>
    <recommendedName>
        <fullName evidence="9">Protein-L-isoaspartate O-methyltransferase</fullName>
        <ecNumber evidence="9">2.1.1.77</ecNumber>
    </recommendedName>
    <alternativeName>
        <fullName evidence="9">L-isoaspartyl protein carboxyl methyltransferase</fullName>
    </alternativeName>
    <alternativeName>
        <fullName evidence="9">Protein L-isoaspartyl methyltransferase</fullName>
    </alternativeName>
    <alternativeName>
        <fullName evidence="9">Protein-beta-aspartate methyltransferase</fullName>
        <shortName evidence="9">PIMT</shortName>
    </alternativeName>
</protein>
<evidence type="ECO:0000256" key="7">
    <source>
        <dbReference type="ARBA" id="ARBA00025330"/>
    </source>
</evidence>
<dbReference type="EC" id="2.1.1.77" evidence="9"/>
<comment type="similarity">
    <text evidence="2 9">Belongs to the methyltransferase superfamily. L-isoaspartyl/D-aspartyl protein methyltransferase family.</text>
</comment>
<feature type="active site" evidence="9">
    <location>
        <position position="70"/>
    </location>
</feature>
<keyword evidence="3 9" id="KW-0963">Cytoplasm</keyword>
<keyword evidence="11" id="KW-1185">Reference proteome</keyword>
<evidence type="ECO:0000256" key="5">
    <source>
        <dbReference type="ARBA" id="ARBA00022679"/>
    </source>
</evidence>
<sequence>MFGTDNSEDAAYERRREQLVDRLAESGQISDAATLDALRAVPRHLFVPDNRRESAYADRPLPIGDDQTISAPHMVGIMAELLDVGPGDDVLEIGTGCGYHAAVTAELVGAEHVYSVEYSAALAERARETLAELGYGDVSIRVDDGRDGWAEHAPYDAAYLTCAAPELPDAVGAQLREGGVALAPIGTRRQTLCRYRKRSDGEFDIQDRGSVRFVRLRG</sequence>
<evidence type="ECO:0000256" key="4">
    <source>
        <dbReference type="ARBA" id="ARBA00022603"/>
    </source>
</evidence>
<accession>A0A285NBU2</accession>
<gene>
    <name evidence="9" type="primary">pcm</name>
    <name evidence="10" type="ORF">SAMN06269185_1274</name>
</gene>
<evidence type="ECO:0000256" key="8">
    <source>
        <dbReference type="ARBA" id="ARBA00029295"/>
    </source>
</evidence>
<dbReference type="Pfam" id="PF01135">
    <property type="entry name" value="PCMT"/>
    <property type="match status" value="1"/>
</dbReference>
<comment type="subcellular location">
    <subcellularLocation>
        <location evidence="1 9">Cytoplasm</location>
    </subcellularLocation>
</comment>
<dbReference type="Gene3D" id="3.40.50.150">
    <property type="entry name" value="Vaccinia Virus protein VP39"/>
    <property type="match status" value="1"/>
</dbReference>